<dbReference type="AlphaFoldDB" id="A0A0N1N091"/>
<evidence type="ECO:0000256" key="1">
    <source>
        <dbReference type="ARBA" id="ARBA00038310"/>
    </source>
</evidence>
<dbReference type="Proteomes" id="UP000037822">
    <property type="component" value="Unassembled WGS sequence"/>
</dbReference>
<keyword evidence="4" id="KW-1185">Reference proteome</keyword>
<comment type="caution">
    <text evidence="3">The sequence shown here is derived from an EMBL/GenBank/DDBJ whole genome shotgun (WGS) entry which is preliminary data.</text>
</comment>
<accession>A0A0N1N091</accession>
<dbReference type="InterPro" id="IPR052350">
    <property type="entry name" value="Metallo-dep_Lactonases"/>
</dbReference>
<comment type="similarity">
    <text evidence="1">Belongs to the metallo-dependent hydrolases superfamily.</text>
</comment>
<evidence type="ECO:0000313" key="3">
    <source>
        <dbReference type="EMBL" id="KPH78874.1"/>
    </source>
</evidence>
<dbReference type="InterPro" id="IPR032466">
    <property type="entry name" value="Metal_Hydrolase"/>
</dbReference>
<dbReference type="EMBL" id="LGSZ01000053">
    <property type="protein sequence ID" value="KPH78874.1"/>
    <property type="molecule type" value="Genomic_DNA"/>
</dbReference>
<dbReference type="OrthoDB" id="9787654at2"/>
<feature type="domain" description="Amidohydrolase-related" evidence="2">
    <location>
        <begin position="18"/>
        <end position="310"/>
    </location>
</feature>
<keyword evidence="3" id="KW-0378">Hydrolase</keyword>
<evidence type="ECO:0000259" key="2">
    <source>
        <dbReference type="Pfam" id="PF04909"/>
    </source>
</evidence>
<dbReference type="InterPro" id="IPR006680">
    <property type="entry name" value="Amidohydro-rel"/>
</dbReference>
<evidence type="ECO:0000313" key="4">
    <source>
        <dbReference type="Proteomes" id="UP000037822"/>
    </source>
</evidence>
<organism evidence="3 4">
    <name type="scientific">Bosea vaviloviae</name>
    <dbReference type="NCBI Taxonomy" id="1526658"/>
    <lineage>
        <taxon>Bacteria</taxon>
        <taxon>Pseudomonadati</taxon>
        <taxon>Pseudomonadota</taxon>
        <taxon>Alphaproteobacteria</taxon>
        <taxon>Hyphomicrobiales</taxon>
        <taxon>Boseaceae</taxon>
        <taxon>Bosea</taxon>
    </lineage>
</organism>
<dbReference type="PANTHER" id="PTHR43569:SF1">
    <property type="entry name" value="BLL3371 PROTEIN"/>
    <property type="match status" value="1"/>
</dbReference>
<reference evidence="3 4" key="1">
    <citation type="submission" date="2015-07" db="EMBL/GenBank/DDBJ databases">
        <title>Whole genome sequencing of Bosea vaviloviae isolated from cave pool.</title>
        <authorList>
            <person name="Tan N.E.H."/>
            <person name="Lee Y.P."/>
            <person name="Gan H.M."/>
            <person name="Barton H."/>
            <person name="Savka M.A."/>
        </authorList>
    </citation>
    <scope>NUCLEOTIDE SEQUENCE [LARGE SCALE GENOMIC DNA]</scope>
    <source>
        <strain evidence="3 4">SD260</strain>
    </source>
</reference>
<dbReference type="PANTHER" id="PTHR43569">
    <property type="entry name" value="AMIDOHYDROLASE"/>
    <property type="match status" value="1"/>
</dbReference>
<name>A0A0N1N091_9HYPH</name>
<protein>
    <submittedName>
        <fullName evidence="3">Amidohydrolase</fullName>
    </submittedName>
</protein>
<dbReference type="Pfam" id="PF04909">
    <property type="entry name" value="Amidohydro_2"/>
    <property type="match status" value="1"/>
</dbReference>
<dbReference type="RefSeq" id="WP_054210986.1">
    <property type="nucleotide sequence ID" value="NZ_LGSZ01000053.1"/>
</dbReference>
<dbReference type="SUPFAM" id="SSF51556">
    <property type="entry name" value="Metallo-dependent hydrolases"/>
    <property type="match status" value="1"/>
</dbReference>
<dbReference type="PATRIC" id="fig|1526658.3.peg.1593"/>
<proteinExistence type="inferred from homology"/>
<dbReference type="Gene3D" id="3.20.20.140">
    <property type="entry name" value="Metal-dependent hydrolases"/>
    <property type="match status" value="1"/>
</dbReference>
<sequence>MKTIHGKWNADESAITLIDAHHHLWDLKNNYYPWLSDTPEDRFFLGNYDLIKRDYMPDDYRRDTSRHNVLMTVHCEAEWDRTDQVGETRWLSAISERFGFPNAIVAHAWFHTPDAAEVLARQAAFPIVRGIRSKPVTSHSPDTMTPGAPGTMQDEAWLRGFARLQDYGLSWDLRVPAWHLAEAAEVARLFPDIRIILNHTGFPWDRSEEGLAAWRSQMQTIARQPNVHLKVSEFGLKDQPWDFDSNKRIVRDAVSIFGIERCVFASNFPVAGLRVDFDTLVSSVSRMLEDYSPGDRERFFWRNAVAFYRLPEPEAA</sequence>
<dbReference type="GO" id="GO:0016787">
    <property type="term" value="F:hydrolase activity"/>
    <property type="evidence" value="ECO:0007669"/>
    <property type="project" value="UniProtKB-KW"/>
</dbReference>
<gene>
    <name evidence="3" type="ORF">AE618_20865</name>
</gene>